<name>A0ABR6WSV7_9FIRM</name>
<dbReference type="RefSeq" id="WP_186841314.1">
    <property type="nucleotide sequence ID" value="NZ_WJBC01000003.1"/>
</dbReference>
<feature type="domain" description="PucR C-terminal helix-turn-helix" evidence="1">
    <location>
        <begin position="425"/>
        <end position="482"/>
    </location>
</feature>
<evidence type="ECO:0000313" key="3">
    <source>
        <dbReference type="Proteomes" id="UP000603234"/>
    </source>
</evidence>
<dbReference type="Proteomes" id="UP000603234">
    <property type="component" value="Unassembled WGS sequence"/>
</dbReference>
<dbReference type="InterPro" id="IPR025736">
    <property type="entry name" value="PucR_C-HTH_dom"/>
</dbReference>
<dbReference type="EMBL" id="WJBC01000003">
    <property type="protein sequence ID" value="MBC3803384.1"/>
    <property type="molecule type" value="Genomic_DNA"/>
</dbReference>
<gene>
    <name evidence="2" type="ORF">GH808_02890</name>
</gene>
<accession>A0ABR6WSV7</accession>
<dbReference type="PANTHER" id="PTHR33744:SF15">
    <property type="entry name" value="CARBOHYDRATE DIACID REGULATOR"/>
    <property type="match status" value="1"/>
</dbReference>
<organism evidence="2 3">
    <name type="scientific">Acetobacterium fimetarium</name>
    <dbReference type="NCBI Taxonomy" id="52691"/>
    <lineage>
        <taxon>Bacteria</taxon>
        <taxon>Bacillati</taxon>
        <taxon>Bacillota</taxon>
        <taxon>Clostridia</taxon>
        <taxon>Eubacteriales</taxon>
        <taxon>Eubacteriaceae</taxon>
        <taxon>Acetobacterium</taxon>
    </lineage>
</organism>
<comment type="caution">
    <text evidence="2">The sequence shown here is derived from an EMBL/GenBank/DDBJ whole genome shotgun (WGS) entry which is preliminary data.</text>
</comment>
<reference evidence="2 3" key="1">
    <citation type="journal article" date="2020" name="mSystems">
        <title>Defining Genomic and Predicted Metabolic Features of the Acetobacterium Genus.</title>
        <authorList>
            <person name="Ross D.E."/>
            <person name="Marshall C.W."/>
            <person name="Gulliver D."/>
            <person name="May H.D."/>
            <person name="Norman R.S."/>
        </authorList>
    </citation>
    <scope>NUCLEOTIDE SEQUENCE [LARGE SCALE GENOMIC DNA]</scope>
    <source>
        <strain evidence="2 3">DSM 8238</strain>
    </source>
</reference>
<dbReference type="InterPro" id="IPR042070">
    <property type="entry name" value="PucR_C-HTH_sf"/>
</dbReference>
<keyword evidence="3" id="KW-1185">Reference proteome</keyword>
<dbReference type="InterPro" id="IPR051448">
    <property type="entry name" value="CdaR-like_regulators"/>
</dbReference>
<sequence>MDISVDMIKERFISQSCAVLRESGKKYTPLAGVRLFDGACLPNYLTIGRCGELAGSLGAAFQPLPEENKLVMCVADDMFLILDELCLPKILNLAIAAFDYYRNYENQLMNAVYRGADMQELLDLTEPYFKNPAFIANWHGEVFAFTKAYANDYFRSAWSHIVKKRRLPLSSVQTLRNSPNYYTVTHKNTTAIFEFPDNDFKCIIGKVDSPLDYHLYLQIMQCKTPVTDTTCVLATTLLSALESINPPQEATSLSELFCDLLDKKTVDPEKLNWVLVTLGWEKCDHFLLLSFWNSEGSLTAEVLCGELKTSLVRGQMFIWNERPLMLICESDFAEVKVQIEQLVNELSFICGVSMPFSRWDMLSVQFKQTETSIRYCDQNSRISLCIDHIWEYLFDQLEDMVNISQLFHPAVITLANYDRKKNAQLLLTLYVYLSNERSLSLSADKLFVHRNTLLYRLHRINELVDVDLTNEEVRAHIMLSYRMMKNADIPPQIRR</sequence>
<dbReference type="PANTHER" id="PTHR33744">
    <property type="entry name" value="CARBOHYDRATE DIACID REGULATOR"/>
    <property type="match status" value="1"/>
</dbReference>
<evidence type="ECO:0000313" key="2">
    <source>
        <dbReference type="EMBL" id="MBC3803384.1"/>
    </source>
</evidence>
<evidence type="ECO:0000259" key="1">
    <source>
        <dbReference type="Pfam" id="PF13556"/>
    </source>
</evidence>
<proteinExistence type="predicted"/>
<dbReference type="Gene3D" id="1.10.10.2840">
    <property type="entry name" value="PucR C-terminal helix-turn-helix domain"/>
    <property type="match status" value="1"/>
</dbReference>
<dbReference type="Pfam" id="PF13556">
    <property type="entry name" value="HTH_30"/>
    <property type="match status" value="1"/>
</dbReference>
<protein>
    <recommendedName>
        <fullName evidence="1">PucR C-terminal helix-turn-helix domain-containing protein</fullName>
    </recommendedName>
</protein>